<evidence type="ECO:0000313" key="1">
    <source>
        <dbReference type="EMBL" id="GIY84475.1"/>
    </source>
</evidence>
<sequence length="98" mass="10868">MRRRMMPMNIFPRMRLASSAFRAEGAVGQYAHFCTFPSSLINGRGSSLMRKREGSPLVVHSRESGDIFPDRRPVGETAVAWQKGSTYSNGIVQCGITC</sequence>
<dbReference type="Proteomes" id="UP001054837">
    <property type="component" value="Unassembled WGS sequence"/>
</dbReference>
<accession>A0AAV4WNH5</accession>
<gene>
    <name evidence="1" type="ORF">CDAR_278991</name>
</gene>
<keyword evidence="2" id="KW-1185">Reference proteome</keyword>
<dbReference type="EMBL" id="BPLQ01014930">
    <property type="protein sequence ID" value="GIY84475.1"/>
    <property type="molecule type" value="Genomic_DNA"/>
</dbReference>
<dbReference type="AlphaFoldDB" id="A0AAV4WNH5"/>
<comment type="caution">
    <text evidence="1">The sequence shown here is derived from an EMBL/GenBank/DDBJ whole genome shotgun (WGS) entry which is preliminary data.</text>
</comment>
<protein>
    <recommendedName>
        <fullName evidence="3">Secreted protein</fullName>
    </recommendedName>
</protein>
<proteinExistence type="predicted"/>
<evidence type="ECO:0008006" key="3">
    <source>
        <dbReference type="Google" id="ProtNLM"/>
    </source>
</evidence>
<evidence type="ECO:0000313" key="2">
    <source>
        <dbReference type="Proteomes" id="UP001054837"/>
    </source>
</evidence>
<organism evidence="1 2">
    <name type="scientific">Caerostris darwini</name>
    <dbReference type="NCBI Taxonomy" id="1538125"/>
    <lineage>
        <taxon>Eukaryota</taxon>
        <taxon>Metazoa</taxon>
        <taxon>Ecdysozoa</taxon>
        <taxon>Arthropoda</taxon>
        <taxon>Chelicerata</taxon>
        <taxon>Arachnida</taxon>
        <taxon>Araneae</taxon>
        <taxon>Araneomorphae</taxon>
        <taxon>Entelegynae</taxon>
        <taxon>Araneoidea</taxon>
        <taxon>Araneidae</taxon>
        <taxon>Caerostris</taxon>
    </lineage>
</organism>
<name>A0AAV4WNH5_9ARAC</name>
<reference evidence="1 2" key="1">
    <citation type="submission" date="2021-06" db="EMBL/GenBank/DDBJ databases">
        <title>Caerostris darwini draft genome.</title>
        <authorList>
            <person name="Kono N."/>
            <person name="Arakawa K."/>
        </authorList>
    </citation>
    <scope>NUCLEOTIDE SEQUENCE [LARGE SCALE GENOMIC DNA]</scope>
</reference>